<dbReference type="AlphaFoldDB" id="A0AA39FBE2"/>
<keyword evidence="3" id="KW-1185">Reference proteome</keyword>
<dbReference type="EMBL" id="JAQQBS010001422">
    <property type="protein sequence ID" value="KAK0166425.1"/>
    <property type="molecule type" value="Genomic_DNA"/>
</dbReference>
<feature type="transmembrane region" description="Helical" evidence="1">
    <location>
        <begin position="178"/>
        <end position="199"/>
    </location>
</feature>
<evidence type="ECO:0000256" key="1">
    <source>
        <dbReference type="SAM" id="Phobius"/>
    </source>
</evidence>
<reference evidence="2" key="1">
    <citation type="journal article" date="2023" name="bioRxiv">
        <title>Scaffold-level genome assemblies of two parasitoid biocontrol wasps reveal the parthenogenesis mechanism and an associated novel virus.</title>
        <authorList>
            <person name="Inwood S."/>
            <person name="Skelly J."/>
            <person name="Guhlin J."/>
            <person name="Harrop T."/>
            <person name="Goldson S."/>
            <person name="Dearden P."/>
        </authorList>
    </citation>
    <scope>NUCLEOTIDE SEQUENCE</scope>
    <source>
        <strain evidence="2">Irish</strain>
        <tissue evidence="2">Whole body</tissue>
    </source>
</reference>
<proteinExistence type="predicted"/>
<sequence length="216" mass="24908">MDRRSFLTVKPTLARRVSDLFKADGNNNGTPLIFGNSSMKKLRHCCQNVGLFPYLLYSLGNSKFNDTNKLNWSLIISRITEKIFLLYGNIRQTIRYHSNFDRIYQKSICHNVEMKKSKDTDVTSTIVSQSVNKFDKFHREKQEPSSILMIISVYIAMVILIAQLIGIISLIFNGEFPPGFVFLVCSLLFLGYIIMKVLLCEDSFNDMKKRGKRKVE</sequence>
<comment type="caution">
    <text evidence="2">The sequence shown here is derived from an EMBL/GenBank/DDBJ whole genome shotgun (WGS) entry which is preliminary data.</text>
</comment>
<evidence type="ECO:0000313" key="3">
    <source>
        <dbReference type="Proteomes" id="UP001168990"/>
    </source>
</evidence>
<keyword evidence="1" id="KW-0472">Membrane</keyword>
<reference evidence="2" key="2">
    <citation type="submission" date="2023-03" db="EMBL/GenBank/DDBJ databases">
        <authorList>
            <person name="Inwood S.N."/>
            <person name="Skelly J.G."/>
            <person name="Guhlin J."/>
            <person name="Harrop T.W.R."/>
            <person name="Goldson S.G."/>
            <person name="Dearden P.K."/>
        </authorList>
    </citation>
    <scope>NUCLEOTIDE SEQUENCE</scope>
    <source>
        <strain evidence="2">Irish</strain>
        <tissue evidence="2">Whole body</tissue>
    </source>
</reference>
<organism evidence="2 3">
    <name type="scientific">Microctonus aethiopoides</name>
    <dbReference type="NCBI Taxonomy" id="144406"/>
    <lineage>
        <taxon>Eukaryota</taxon>
        <taxon>Metazoa</taxon>
        <taxon>Ecdysozoa</taxon>
        <taxon>Arthropoda</taxon>
        <taxon>Hexapoda</taxon>
        <taxon>Insecta</taxon>
        <taxon>Pterygota</taxon>
        <taxon>Neoptera</taxon>
        <taxon>Endopterygota</taxon>
        <taxon>Hymenoptera</taxon>
        <taxon>Apocrita</taxon>
        <taxon>Ichneumonoidea</taxon>
        <taxon>Braconidae</taxon>
        <taxon>Euphorinae</taxon>
        <taxon>Microctonus</taxon>
    </lineage>
</organism>
<feature type="transmembrane region" description="Helical" evidence="1">
    <location>
        <begin position="147"/>
        <end position="172"/>
    </location>
</feature>
<keyword evidence="1" id="KW-0812">Transmembrane</keyword>
<protein>
    <submittedName>
        <fullName evidence="2">Uncharacterized protein</fullName>
    </submittedName>
</protein>
<keyword evidence="1" id="KW-1133">Transmembrane helix</keyword>
<evidence type="ECO:0000313" key="2">
    <source>
        <dbReference type="EMBL" id="KAK0166425.1"/>
    </source>
</evidence>
<dbReference type="Proteomes" id="UP001168990">
    <property type="component" value="Unassembled WGS sequence"/>
</dbReference>
<gene>
    <name evidence="2" type="ORF">PV328_004846</name>
</gene>
<accession>A0AA39FBE2</accession>
<name>A0AA39FBE2_9HYME</name>